<dbReference type="Proteomes" id="UP000651452">
    <property type="component" value="Unassembled WGS sequence"/>
</dbReference>
<keyword evidence="6" id="KW-0653">Protein transport</keyword>
<accession>A0A8H7J217</accession>
<keyword evidence="3" id="KW-0813">Transport</keyword>
<evidence type="ECO:0000256" key="3">
    <source>
        <dbReference type="ARBA" id="ARBA00022448"/>
    </source>
</evidence>
<evidence type="ECO:0000256" key="7">
    <source>
        <dbReference type="ARBA" id="ARBA00022989"/>
    </source>
</evidence>
<proteinExistence type="inferred from homology"/>
<name>A0A8H7J217_9PLEO</name>
<dbReference type="Pfam" id="PF08038">
    <property type="entry name" value="Tom7"/>
    <property type="match status" value="1"/>
</dbReference>
<comment type="similarity">
    <text evidence="2">Belongs to the Tom7 family.</text>
</comment>
<keyword evidence="5" id="KW-1000">Mitochondrion outer membrane</keyword>
<keyword evidence="4" id="KW-0812">Transmembrane</keyword>
<protein>
    <submittedName>
        <fullName evidence="10">Uncharacterized protein</fullName>
    </submittedName>
</protein>
<reference evidence="10" key="1">
    <citation type="submission" date="2018-12" db="EMBL/GenBank/DDBJ databases">
        <authorList>
            <person name="Syme R.A."/>
            <person name="Farfan-Caceres L."/>
            <person name="Lichtenzveig J."/>
        </authorList>
    </citation>
    <scope>NUCLEOTIDE SEQUENCE</scope>
    <source>
        <strain evidence="10">Al4</strain>
    </source>
</reference>
<evidence type="ECO:0000256" key="9">
    <source>
        <dbReference type="ARBA" id="ARBA00023136"/>
    </source>
</evidence>
<evidence type="ECO:0000256" key="4">
    <source>
        <dbReference type="ARBA" id="ARBA00022692"/>
    </source>
</evidence>
<keyword evidence="11" id="KW-1185">Reference proteome</keyword>
<evidence type="ECO:0000256" key="6">
    <source>
        <dbReference type="ARBA" id="ARBA00022927"/>
    </source>
</evidence>
<evidence type="ECO:0000313" key="11">
    <source>
        <dbReference type="Proteomes" id="UP000651452"/>
    </source>
</evidence>
<reference evidence="10" key="2">
    <citation type="submission" date="2020-09" db="EMBL/GenBank/DDBJ databases">
        <title>Reference genome assembly for Australian Ascochyta lentis isolate Al4.</title>
        <authorList>
            <person name="Lee R.C."/>
            <person name="Farfan-Caceres L.M."/>
            <person name="Debler J.W."/>
            <person name="Williams A.H."/>
            <person name="Henares B.M."/>
        </authorList>
    </citation>
    <scope>NUCLEOTIDE SEQUENCE</scope>
    <source>
        <strain evidence="10">Al4</strain>
    </source>
</reference>
<evidence type="ECO:0000313" key="10">
    <source>
        <dbReference type="EMBL" id="KAF9694812.1"/>
    </source>
</evidence>
<dbReference type="GO" id="GO:0005742">
    <property type="term" value="C:mitochondrial outer membrane translocase complex"/>
    <property type="evidence" value="ECO:0007669"/>
    <property type="project" value="InterPro"/>
</dbReference>
<dbReference type="EMBL" id="RZGK01000012">
    <property type="protein sequence ID" value="KAF9694812.1"/>
    <property type="molecule type" value="Genomic_DNA"/>
</dbReference>
<keyword evidence="9" id="KW-0472">Membrane</keyword>
<sequence length="169" mass="18762">MHVALEAVVSVRLAPGPALKILVGHHGKANSTLTAPSTPSTTSTAYRQPRFLPTRQLLLLHPSHPTHIMFHLSEESKVRHAPWQSRESCESCAVLRPSCSPTHPQERIARIIDVSRVAIHYGYLPLILYLGYSQSQPKPSLIRYHSHPPFACPHQLTRAPAHSLFSPLA</sequence>
<evidence type="ECO:0000256" key="8">
    <source>
        <dbReference type="ARBA" id="ARBA00023128"/>
    </source>
</evidence>
<dbReference type="AlphaFoldDB" id="A0A8H7J217"/>
<organism evidence="10 11">
    <name type="scientific">Ascochyta lentis</name>
    <dbReference type="NCBI Taxonomy" id="205686"/>
    <lineage>
        <taxon>Eukaryota</taxon>
        <taxon>Fungi</taxon>
        <taxon>Dikarya</taxon>
        <taxon>Ascomycota</taxon>
        <taxon>Pezizomycotina</taxon>
        <taxon>Dothideomycetes</taxon>
        <taxon>Pleosporomycetidae</taxon>
        <taxon>Pleosporales</taxon>
        <taxon>Pleosporineae</taxon>
        <taxon>Didymellaceae</taxon>
        <taxon>Ascochyta</taxon>
    </lineage>
</organism>
<keyword evidence="7" id="KW-1133">Transmembrane helix</keyword>
<evidence type="ECO:0000256" key="1">
    <source>
        <dbReference type="ARBA" id="ARBA00004572"/>
    </source>
</evidence>
<dbReference type="InterPro" id="IPR012621">
    <property type="entry name" value="Tom7"/>
</dbReference>
<gene>
    <name evidence="10" type="ORF">EKO04_006928</name>
</gene>
<keyword evidence="8" id="KW-0496">Mitochondrion</keyword>
<dbReference type="OrthoDB" id="284357at2759"/>
<evidence type="ECO:0000256" key="2">
    <source>
        <dbReference type="ARBA" id="ARBA00010917"/>
    </source>
</evidence>
<dbReference type="GO" id="GO:0030150">
    <property type="term" value="P:protein import into mitochondrial matrix"/>
    <property type="evidence" value="ECO:0007669"/>
    <property type="project" value="InterPro"/>
</dbReference>
<evidence type="ECO:0000256" key="5">
    <source>
        <dbReference type="ARBA" id="ARBA00022787"/>
    </source>
</evidence>
<comment type="subcellular location">
    <subcellularLocation>
        <location evidence="1">Mitochondrion outer membrane</location>
        <topology evidence="1">Single-pass membrane protein</topology>
    </subcellularLocation>
</comment>
<comment type="caution">
    <text evidence="10">The sequence shown here is derived from an EMBL/GenBank/DDBJ whole genome shotgun (WGS) entry which is preliminary data.</text>
</comment>